<sequence>MVKMDRLRFCMCLTLLFLLFLRSETRSLNPNIDGSNQSRSIPALVKGASKELLNCDIKNEDPTTDRQIPGGPDAKHHYKHQK</sequence>
<proteinExistence type="predicted"/>
<dbReference type="AlphaFoldDB" id="A0AAW0L1H5"/>
<organism evidence="3 4">
    <name type="scientific">Quercus suber</name>
    <name type="common">Cork oak</name>
    <dbReference type="NCBI Taxonomy" id="58331"/>
    <lineage>
        <taxon>Eukaryota</taxon>
        <taxon>Viridiplantae</taxon>
        <taxon>Streptophyta</taxon>
        <taxon>Embryophyta</taxon>
        <taxon>Tracheophyta</taxon>
        <taxon>Spermatophyta</taxon>
        <taxon>Magnoliopsida</taxon>
        <taxon>eudicotyledons</taxon>
        <taxon>Gunneridae</taxon>
        <taxon>Pentapetalae</taxon>
        <taxon>rosids</taxon>
        <taxon>fabids</taxon>
        <taxon>Fagales</taxon>
        <taxon>Fagaceae</taxon>
        <taxon>Quercus</taxon>
    </lineage>
</organism>
<feature type="region of interest" description="Disordered" evidence="1">
    <location>
        <begin position="58"/>
        <end position="82"/>
    </location>
</feature>
<name>A0AAW0L1H5_QUESU</name>
<evidence type="ECO:0000313" key="4">
    <source>
        <dbReference type="Proteomes" id="UP000237347"/>
    </source>
</evidence>
<evidence type="ECO:0000313" key="3">
    <source>
        <dbReference type="EMBL" id="KAK7844932.1"/>
    </source>
</evidence>
<accession>A0AAW0L1H5</accession>
<feature type="chain" id="PRO_5043396147" evidence="2">
    <location>
        <begin position="28"/>
        <end position="82"/>
    </location>
</feature>
<comment type="caution">
    <text evidence="3">The sequence shown here is derived from an EMBL/GenBank/DDBJ whole genome shotgun (WGS) entry which is preliminary data.</text>
</comment>
<keyword evidence="2" id="KW-0732">Signal</keyword>
<keyword evidence="4" id="KW-1185">Reference proteome</keyword>
<evidence type="ECO:0000256" key="2">
    <source>
        <dbReference type="SAM" id="SignalP"/>
    </source>
</evidence>
<feature type="signal peptide" evidence="2">
    <location>
        <begin position="1"/>
        <end position="27"/>
    </location>
</feature>
<gene>
    <name evidence="3" type="ORF">CFP56_010119</name>
</gene>
<protein>
    <submittedName>
        <fullName evidence="3">Uncharacterized protein</fullName>
    </submittedName>
</protein>
<dbReference type="EMBL" id="PKMF04000177">
    <property type="protein sequence ID" value="KAK7844932.1"/>
    <property type="molecule type" value="Genomic_DNA"/>
</dbReference>
<evidence type="ECO:0000256" key="1">
    <source>
        <dbReference type="SAM" id="MobiDB-lite"/>
    </source>
</evidence>
<reference evidence="3 4" key="1">
    <citation type="journal article" date="2018" name="Sci. Data">
        <title>The draft genome sequence of cork oak.</title>
        <authorList>
            <person name="Ramos A.M."/>
            <person name="Usie A."/>
            <person name="Barbosa P."/>
            <person name="Barros P.M."/>
            <person name="Capote T."/>
            <person name="Chaves I."/>
            <person name="Simoes F."/>
            <person name="Abreu I."/>
            <person name="Carrasquinho I."/>
            <person name="Faro C."/>
            <person name="Guimaraes J.B."/>
            <person name="Mendonca D."/>
            <person name="Nobrega F."/>
            <person name="Rodrigues L."/>
            <person name="Saibo N.J.M."/>
            <person name="Varela M.C."/>
            <person name="Egas C."/>
            <person name="Matos J."/>
            <person name="Miguel C.M."/>
            <person name="Oliveira M.M."/>
            <person name="Ricardo C.P."/>
            <person name="Goncalves S."/>
        </authorList>
    </citation>
    <scope>NUCLEOTIDE SEQUENCE [LARGE SCALE GENOMIC DNA]</scope>
    <source>
        <strain evidence="4">cv. HL8</strain>
    </source>
</reference>
<dbReference type="Proteomes" id="UP000237347">
    <property type="component" value="Unassembled WGS sequence"/>
</dbReference>